<dbReference type="Pfam" id="PF00072">
    <property type="entry name" value="Response_reg"/>
    <property type="match status" value="2"/>
</dbReference>
<dbReference type="SUPFAM" id="SSF47384">
    <property type="entry name" value="Homodimeric domain of signal transducing histidine kinase"/>
    <property type="match status" value="1"/>
</dbReference>
<dbReference type="SMART" id="SM00091">
    <property type="entry name" value="PAS"/>
    <property type="match status" value="2"/>
</dbReference>
<dbReference type="CDD" id="cd00130">
    <property type="entry name" value="PAS"/>
    <property type="match status" value="1"/>
</dbReference>
<dbReference type="SUPFAM" id="SSF55785">
    <property type="entry name" value="PYP-like sensor domain (PAS domain)"/>
    <property type="match status" value="3"/>
</dbReference>
<dbReference type="PROSITE" id="PS50112">
    <property type="entry name" value="PAS"/>
    <property type="match status" value="1"/>
</dbReference>
<dbReference type="OrthoDB" id="9813024at2"/>
<dbReference type="Gene3D" id="3.30.450.20">
    <property type="entry name" value="PAS domain"/>
    <property type="match status" value="3"/>
</dbReference>
<keyword evidence="3 4" id="KW-0597">Phosphoprotein</keyword>
<dbReference type="InterPro" id="IPR036890">
    <property type="entry name" value="HATPase_C_sf"/>
</dbReference>
<dbReference type="SUPFAM" id="SSF52172">
    <property type="entry name" value="CheY-like"/>
    <property type="match status" value="2"/>
</dbReference>
<evidence type="ECO:0000313" key="9">
    <source>
        <dbReference type="EMBL" id="SHO52914.1"/>
    </source>
</evidence>
<dbReference type="SMART" id="SM00387">
    <property type="entry name" value="HATPase_c"/>
    <property type="match status" value="1"/>
</dbReference>
<dbReference type="Pfam" id="PF00512">
    <property type="entry name" value="HisKA"/>
    <property type="match status" value="1"/>
</dbReference>
<keyword evidence="10" id="KW-1185">Reference proteome</keyword>
<feature type="domain" description="PAC" evidence="8">
    <location>
        <begin position="480"/>
        <end position="534"/>
    </location>
</feature>
<dbReference type="InterPro" id="IPR011006">
    <property type="entry name" value="CheY-like_superfamily"/>
</dbReference>
<feature type="modified residue" description="4-aspartylphosphate" evidence="4">
    <location>
        <position position="70"/>
    </location>
</feature>
<reference evidence="9 10" key="1">
    <citation type="submission" date="2016-12" db="EMBL/GenBank/DDBJ databases">
        <authorList>
            <person name="Song W.-J."/>
            <person name="Kurnit D.M."/>
        </authorList>
    </citation>
    <scope>NUCLEOTIDE SEQUENCE [LARGE SCALE GENOMIC DNA]</scope>
    <source>
        <strain evidence="9 10">DSM 18488</strain>
    </source>
</reference>
<dbReference type="InterPro" id="IPR036097">
    <property type="entry name" value="HisK_dim/P_sf"/>
</dbReference>
<dbReference type="RefSeq" id="WP_073616528.1">
    <property type="nucleotide sequence ID" value="NZ_FRFE01000043.1"/>
</dbReference>
<feature type="modified residue" description="4-aspartylphosphate" evidence="4">
    <location>
        <position position="844"/>
    </location>
</feature>
<dbReference type="Pfam" id="PF13426">
    <property type="entry name" value="PAS_9"/>
    <property type="match status" value="1"/>
</dbReference>
<dbReference type="EC" id="2.7.13.3" evidence="2"/>
<dbReference type="SUPFAM" id="SSF55874">
    <property type="entry name" value="ATPase domain of HSP90 chaperone/DNA topoisomerase II/histidine kinase"/>
    <property type="match status" value="1"/>
</dbReference>
<dbReference type="STRING" id="1121416.SAMN02745220_04832"/>
<dbReference type="InterPro" id="IPR003594">
    <property type="entry name" value="HATPase_dom"/>
</dbReference>
<dbReference type="InterPro" id="IPR005467">
    <property type="entry name" value="His_kinase_dom"/>
</dbReference>
<gene>
    <name evidence="9" type="ORF">SAMN02745220_04832</name>
</gene>
<dbReference type="Pfam" id="PF02518">
    <property type="entry name" value="HATPase_c"/>
    <property type="match status" value="1"/>
</dbReference>
<evidence type="ECO:0000256" key="3">
    <source>
        <dbReference type="ARBA" id="ARBA00022553"/>
    </source>
</evidence>
<dbReference type="InterPro" id="IPR035965">
    <property type="entry name" value="PAS-like_dom_sf"/>
</dbReference>
<dbReference type="Pfam" id="PF08448">
    <property type="entry name" value="PAS_4"/>
    <property type="match status" value="1"/>
</dbReference>
<protein>
    <recommendedName>
        <fullName evidence="2">histidine kinase</fullName>
        <ecNumber evidence="2">2.7.13.3</ecNumber>
    </recommendedName>
</protein>
<accession>A0A1M7YJW8</accession>
<dbReference type="PANTHER" id="PTHR43065:SF42">
    <property type="entry name" value="TWO-COMPONENT SENSOR PPRA"/>
    <property type="match status" value="1"/>
</dbReference>
<evidence type="ECO:0000259" key="6">
    <source>
        <dbReference type="PROSITE" id="PS50110"/>
    </source>
</evidence>
<dbReference type="InterPro" id="IPR000700">
    <property type="entry name" value="PAS-assoc_C"/>
</dbReference>
<feature type="domain" description="Histidine kinase" evidence="5">
    <location>
        <begin position="547"/>
        <end position="771"/>
    </location>
</feature>
<dbReference type="PROSITE" id="PS50113">
    <property type="entry name" value="PAC"/>
    <property type="match status" value="1"/>
</dbReference>
<sequence>MSQNKGFATHAITGKPISVLLVEDTAAARELILDIFDDSTTGNFSLTVKIRVKDAQLFLQQNHVDLIILDLGLPDSNGLETLTSISTVADATPIIVLTGNDDKDLGRKAIALGAQDFIVKGFGAESLLPRIAYYTIERHKAHHQAVQAELFLRASIDSLPSRIAIVNDCGTTLFLNRAWTKTSNNPTEKLAEVHEGADYFTTCLPHVCSDLATVERLRQMAHDVLEKKTTFIETEYQHTSANSVKWYQVRMTPLLNTMQNSVVISHEDISARKRIAIDLFRSREYLRVIFDTTPNLVFVKDDQGRYIMVNKAMGSMYGLKPNEIVGKTDAELFQEKHMVEDECQNFNQDDLKVLTTNKPLTIEEEPWTSHLGKKHWFRTSKMPIQFPDCPPYVLGISTDISEQRENQDKIRSSELLLRTILDALQYRILLLDTEMQVIWANSAAKENAHEIVSSIMGQSCRDICNTDKHCRICPAEQALRTGEMHFSEVKADNGTTTLEITTIPIKNNDGEVTSIVYIAEDISQQLSVEQQLRQAQKMESLGVLAGGIAHDFNNVLTAVLGFTELALYKTKDNDSLTGDLKEVYQASIRARDLVNQILTFSRRIDKQFQPLDISLIVKEAMKLLRSTLPTSIHMDFHLEKDLDLTLADPTHIHQIIMNLCTNAAHAMQRDGGRLSVSLRSRLLQTEEKNHYHNLQPGKYIELSVTDTGHGIAEDTLPYIFDPYFTTKGLGEGTGLGLAVVHGIVKECGGDIHVVSKIGEGTTFTLLFPVVEQHEQPAVLPQTERSISNGAGYSILVVDDEPAIVKLCRRMLEAKGFTVLSETDPRAALTRISDASVRIDLLLSDLTMPHMTGDKLAQAVHEIAPTMPVILMSGNKAKADDFTGRQLPVQFIDKPLNNQELYDLIDQMLAIS</sequence>
<feature type="domain" description="Response regulatory" evidence="6">
    <location>
        <begin position="793"/>
        <end position="908"/>
    </location>
</feature>
<dbReference type="Proteomes" id="UP000184603">
    <property type="component" value="Unassembled WGS sequence"/>
</dbReference>
<dbReference type="InterPro" id="IPR000014">
    <property type="entry name" value="PAS"/>
</dbReference>
<dbReference type="Gene3D" id="3.40.50.2300">
    <property type="match status" value="2"/>
</dbReference>
<dbReference type="SMART" id="SM00448">
    <property type="entry name" value="REC"/>
    <property type="match status" value="2"/>
</dbReference>
<feature type="domain" description="PAS" evidence="7">
    <location>
        <begin position="282"/>
        <end position="336"/>
    </location>
</feature>
<comment type="catalytic activity">
    <reaction evidence="1">
        <text>ATP + protein L-histidine = ADP + protein N-phospho-L-histidine.</text>
        <dbReference type="EC" id="2.7.13.3"/>
    </reaction>
</comment>
<evidence type="ECO:0000259" key="8">
    <source>
        <dbReference type="PROSITE" id="PS50113"/>
    </source>
</evidence>
<evidence type="ECO:0000259" key="5">
    <source>
        <dbReference type="PROSITE" id="PS50109"/>
    </source>
</evidence>
<dbReference type="InterPro" id="IPR013656">
    <property type="entry name" value="PAS_4"/>
</dbReference>
<proteinExistence type="predicted"/>
<dbReference type="PROSITE" id="PS50110">
    <property type="entry name" value="RESPONSE_REGULATORY"/>
    <property type="match status" value="2"/>
</dbReference>
<dbReference type="InterPro" id="IPR004358">
    <property type="entry name" value="Sig_transdc_His_kin-like_C"/>
</dbReference>
<dbReference type="EMBL" id="FRFE01000043">
    <property type="protein sequence ID" value="SHO52914.1"/>
    <property type="molecule type" value="Genomic_DNA"/>
</dbReference>
<evidence type="ECO:0000259" key="7">
    <source>
        <dbReference type="PROSITE" id="PS50112"/>
    </source>
</evidence>
<dbReference type="CDD" id="cd00082">
    <property type="entry name" value="HisKA"/>
    <property type="match status" value="1"/>
</dbReference>
<name>A0A1M7YJW8_9BACT</name>
<dbReference type="NCBIfam" id="TIGR00229">
    <property type="entry name" value="sensory_box"/>
    <property type="match status" value="1"/>
</dbReference>
<organism evidence="9 10">
    <name type="scientific">Desulfopila aestuarii DSM 18488</name>
    <dbReference type="NCBI Taxonomy" id="1121416"/>
    <lineage>
        <taxon>Bacteria</taxon>
        <taxon>Pseudomonadati</taxon>
        <taxon>Thermodesulfobacteriota</taxon>
        <taxon>Desulfobulbia</taxon>
        <taxon>Desulfobulbales</taxon>
        <taxon>Desulfocapsaceae</taxon>
        <taxon>Desulfopila</taxon>
    </lineage>
</organism>
<evidence type="ECO:0000256" key="4">
    <source>
        <dbReference type="PROSITE-ProRule" id="PRU00169"/>
    </source>
</evidence>
<dbReference type="CDD" id="cd00156">
    <property type="entry name" value="REC"/>
    <property type="match status" value="2"/>
</dbReference>
<dbReference type="Gene3D" id="1.10.287.130">
    <property type="match status" value="1"/>
</dbReference>
<dbReference type="PRINTS" id="PR00344">
    <property type="entry name" value="BCTRLSENSOR"/>
</dbReference>
<evidence type="ECO:0000256" key="2">
    <source>
        <dbReference type="ARBA" id="ARBA00012438"/>
    </source>
</evidence>
<dbReference type="SMART" id="SM00388">
    <property type="entry name" value="HisKA"/>
    <property type="match status" value="1"/>
</dbReference>
<dbReference type="InterPro" id="IPR001789">
    <property type="entry name" value="Sig_transdc_resp-reg_receiver"/>
</dbReference>
<evidence type="ECO:0000313" key="10">
    <source>
        <dbReference type="Proteomes" id="UP000184603"/>
    </source>
</evidence>
<dbReference type="Gene3D" id="3.30.565.10">
    <property type="entry name" value="Histidine kinase-like ATPase, C-terminal domain"/>
    <property type="match status" value="1"/>
</dbReference>
<dbReference type="GO" id="GO:0000155">
    <property type="term" value="F:phosphorelay sensor kinase activity"/>
    <property type="evidence" value="ECO:0007669"/>
    <property type="project" value="InterPro"/>
</dbReference>
<evidence type="ECO:0000256" key="1">
    <source>
        <dbReference type="ARBA" id="ARBA00000085"/>
    </source>
</evidence>
<dbReference type="PANTHER" id="PTHR43065">
    <property type="entry name" value="SENSOR HISTIDINE KINASE"/>
    <property type="match status" value="1"/>
</dbReference>
<dbReference type="AlphaFoldDB" id="A0A1M7YJW8"/>
<dbReference type="InterPro" id="IPR003661">
    <property type="entry name" value="HisK_dim/P_dom"/>
</dbReference>
<dbReference type="PROSITE" id="PS50109">
    <property type="entry name" value="HIS_KIN"/>
    <property type="match status" value="1"/>
</dbReference>
<feature type="domain" description="Response regulatory" evidence="6">
    <location>
        <begin position="18"/>
        <end position="135"/>
    </location>
</feature>